<dbReference type="Proteomes" id="UP000016924">
    <property type="component" value="Unassembled WGS sequence"/>
</dbReference>
<dbReference type="RefSeq" id="XP_007779017.1">
    <property type="nucleotide sequence ID" value="XM_007780827.1"/>
</dbReference>
<keyword evidence="3" id="KW-1185">Reference proteome</keyword>
<feature type="compositionally biased region" description="Basic and acidic residues" evidence="1">
    <location>
        <begin position="100"/>
        <end position="133"/>
    </location>
</feature>
<dbReference type="GeneID" id="19900239"/>
<evidence type="ECO:0000313" key="3">
    <source>
        <dbReference type="Proteomes" id="UP000016924"/>
    </source>
</evidence>
<protein>
    <submittedName>
        <fullName evidence="2">Uncharacterized protein</fullName>
    </submittedName>
</protein>
<gene>
    <name evidence="2" type="ORF">W97_02928</name>
</gene>
<dbReference type="EMBL" id="JH767564">
    <property type="protein sequence ID" value="EON63700.1"/>
    <property type="molecule type" value="Genomic_DNA"/>
</dbReference>
<organism evidence="2 3">
    <name type="scientific">Coniosporium apollinis (strain CBS 100218)</name>
    <name type="common">Rock-inhabiting black yeast</name>
    <dbReference type="NCBI Taxonomy" id="1168221"/>
    <lineage>
        <taxon>Eukaryota</taxon>
        <taxon>Fungi</taxon>
        <taxon>Dikarya</taxon>
        <taxon>Ascomycota</taxon>
        <taxon>Pezizomycotina</taxon>
        <taxon>Dothideomycetes</taxon>
        <taxon>Dothideomycetes incertae sedis</taxon>
        <taxon>Coniosporium</taxon>
    </lineage>
</organism>
<reference evidence="3" key="1">
    <citation type="submission" date="2012-06" db="EMBL/GenBank/DDBJ databases">
        <title>The genome sequence of Coniosporium apollinis CBS 100218.</title>
        <authorList>
            <consortium name="The Broad Institute Genome Sequencing Platform"/>
            <person name="Cuomo C."/>
            <person name="Gorbushina A."/>
            <person name="Noack S."/>
            <person name="Walker B."/>
            <person name="Young S.K."/>
            <person name="Zeng Q."/>
            <person name="Gargeya S."/>
            <person name="Fitzgerald M."/>
            <person name="Haas B."/>
            <person name="Abouelleil A."/>
            <person name="Alvarado L."/>
            <person name="Arachchi H.M."/>
            <person name="Berlin A.M."/>
            <person name="Chapman S.B."/>
            <person name="Goldberg J."/>
            <person name="Griggs A."/>
            <person name="Gujja S."/>
            <person name="Hansen M."/>
            <person name="Howarth C."/>
            <person name="Imamovic A."/>
            <person name="Larimer J."/>
            <person name="McCowan C."/>
            <person name="Montmayeur A."/>
            <person name="Murphy C."/>
            <person name="Neiman D."/>
            <person name="Pearson M."/>
            <person name="Priest M."/>
            <person name="Roberts A."/>
            <person name="Saif S."/>
            <person name="Shea T."/>
            <person name="Sisk P."/>
            <person name="Sykes S."/>
            <person name="Wortman J."/>
            <person name="Nusbaum C."/>
            <person name="Birren B."/>
        </authorList>
    </citation>
    <scope>NUCLEOTIDE SEQUENCE [LARGE SCALE GENOMIC DNA]</scope>
    <source>
        <strain evidence="3">CBS 100218</strain>
    </source>
</reference>
<name>R7YP45_CONA1</name>
<dbReference type="OrthoDB" id="10408423at2759"/>
<evidence type="ECO:0000256" key="1">
    <source>
        <dbReference type="SAM" id="MobiDB-lite"/>
    </source>
</evidence>
<dbReference type="AlphaFoldDB" id="R7YP45"/>
<feature type="compositionally biased region" description="Basic and acidic residues" evidence="1">
    <location>
        <begin position="59"/>
        <end position="75"/>
    </location>
</feature>
<dbReference type="HOGENOM" id="CLU_1402345_0_0_1"/>
<evidence type="ECO:0000313" key="2">
    <source>
        <dbReference type="EMBL" id="EON63700.1"/>
    </source>
</evidence>
<feature type="region of interest" description="Disordered" evidence="1">
    <location>
        <begin position="155"/>
        <end position="194"/>
    </location>
</feature>
<accession>R7YP45</accession>
<proteinExistence type="predicted"/>
<sequence>MPPQIHTPKAAACRVNKKRKSAFTGAGRVLSTGARVAAQPAKKPKTDDDDDDFIPNMKENTEDSEHDDASYKPDAPKASGDSGCKIRELVRAVAVARAHQSKEETKVAEAEDVESKEAHGEETNQRSDDEQKSQRVVWSGKALSALGAVVDDLASLEGPVRKAENMPKGSLRSGKKRGFWKYGEGDTLGGSGGD</sequence>
<feature type="region of interest" description="Disordered" evidence="1">
    <location>
        <begin position="1"/>
        <end position="136"/>
    </location>
</feature>